<accession>A0AAJ0U1T3</accession>
<keyword evidence="2" id="KW-0963">Cytoplasm</keyword>
<dbReference type="AlphaFoldDB" id="A0AAJ0U1T3"/>
<evidence type="ECO:0000256" key="2">
    <source>
        <dbReference type="ARBA" id="ARBA00022490"/>
    </source>
</evidence>
<keyword evidence="4" id="KW-0143">Chaperone</keyword>
<dbReference type="Proteomes" id="UP001296776">
    <property type="component" value="Unassembled WGS sequence"/>
</dbReference>
<keyword evidence="7" id="KW-1185">Reference proteome</keyword>
<evidence type="ECO:0000256" key="4">
    <source>
        <dbReference type="ARBA" id="ARBA00023186"/>
    </source>
</evidence>
<organism evidence="6 7">
    <name type="scientific">Halochromatium glycolicum</name>
    <dbReference type="NCBI Taxonomy" id="85075"/>
    <lineage>
        <taxon>Bacteria</taxon>
        <taxon>Pseudomonadati</taxon>
        <taxon>Pseudomonadota</taxon>
        <taxon>Gammaproteobacteria</taxon>
        <taxon>Chromatiales</taxon>
        <taxon>Chromatiaceae</taxon>
        <taxon>Halochromatium</taxon>
    </lineage>
</organism>
<dbReference type="RefSeq" id="WP_200344148.1">
    <property type="nucleotide sequence ID" value="NZ_NRSJ01000002.1"/>
</dbReference>
<evidence type="ECO:0000256" key="3">
    <source>
        <dbReference type="ARBA" id="ARBA00022795"/>
    </source>
</evidence>
<gene>
    <name evidence="6" type="ORF">CKO40_01720</name>
</gene>
<dbReference type="InterPro" id="IPR008622">
    <property type="entry name" value="FliT"/>
</dbReference>
<dbReference type="Gene3D" id="1.20.58.380">
    <property type="entry name" value="Flagellar protein flit"/>
    <property type="match status" value="1"/>
</dbReference>
<name>A0AAJ0U1T3_9GAMM</name>
<comment type="caution">
    <text evidence="6">The sequence shown here is derived from an EMBL/GenBank/DDBJ whole genome shotgun (WGS) entry which is preliminary data.</text>
</comment>
<dbReference type="GO" id="GO:0044781">
    <property type="term" value="P:bacterial-type flagellum organization"/>
    <property type="evidence" value="ECO:0007669"/>
    <property type="project" value="UniProtKB-KW"/>
</dbReference>
<evidence type="ECO:0000256" key="5">
    <source>
        <dbReference type="ARBA" id="ARBA00093797"/>
    </source>
</evidence>
<reference evidence="6" key="1">
    <citation type="submission" date="2017-08" db="EMBL/GenBank/DDBJ databases">
        <authorList>
            <person name="Imhoff J.F."/>
            <person name="Rahn T."/>
            <person name="Kuenzel S."/>
            <person name="Neulinger S.C."/>
        </authorList>
    </citation>
    <scope>NUCLEOTIDE SEQUENCE</scope>
    <source>
        <strain evidence="6">DSM 11080</strain>
    </source>
</reference>
<evidence type="ECO:0000313" key="6">
    <source>
        <dbReference type="EMBL" id="MBK1703300.1"/>
    </source>
</evidence>
<evidence type="ECO:0000256" key="1">
    <source>
        <dbReference type="ARBA" id="ARBA00004514"/>
    </source>
</evidence>
<keyword evidence="3" id="KW-1005">Bacterial flagellum biogenesis</keyword>
<proteinExistence type="predicted"/>
<dbReference type="Pfam" id="PF05400">
    <property type="entry name" value="FliT"/>
    <property type="match status" value="1"/>
</dbReference>
<comment type="subcellular location">
    <subcellularLocation>
        <location evidence="1">Cytoplasm</location>
        <location evidence="1">Cytosol</location>
    </subcellularLocation>
</comment>
<sequence length="129" mass="14755">MASSDQQQDLLLAYEALLGCSAQVLEAARAADWEALIERQSDYLAQVETVQRLDDGQVPLDEQALERKAELLASLLEQDEEIRQRLIDRRHELSRLIIDSRQQQALSRTYSFYQEASEVVEAAQRFTTS</sequence>
<reference evidence="6" key="2">
    <citation type="journal article" date="2020" name="Microorganisms">
        <title>Osmotic Adaptation and Compatible Solute Biosynthesis of Phototrophic Bacteria as Revealed from Genome Analyses.</title>
        <authorList>
            <person name="Imhoff J.F."/>
            <person name="Rahn T."/>
            <person name="Kunzel S."/>
            <person name="Keller A."/>
            <person name="Neulinger S.C."/>
        </authorList>
    </citation>
    <scope>NUCLEOTIDE SEQUENCE</scope>
    <source>
        <strain evidence="6">DSM 11080</strain>
    </source>
</reference>
<dbReference type="EMBL" id="NRSJ01000002">
    <property type="protein sequence ID" value="MBK1703300.1"/>
    <property type="molecule type" value="Genomic_DNA"/>
</dbReference>
<evidence type="ECO:0000313" key="7">
    <source>
        <dbReference type="Proteomes" id="UP001296776"/>
    </source>
</evidence>
<protein>
    <recommendedName>
        <fullName evidence="5">Flagellar protein FliT</fullName>
    </recommendedName>
</protein>